<keyword evidence="2" id="KW-1185">Reference proteome</keyword>
<proteinExistence type="predicted"/>
<reference evidence="2" key="1">
    <citation type="journal article" date="2019" name="Int. J. Syst. Evol. Microbiol.">
        <title>The Global Catalogue of Microorganisms (GCM) 10K type strain sequencing project: providing services to taxonomists for standard genome sequencing and annotation.</title>
        <authorList>
            <consortium name="The Broad Institute Genomics Platform"/>
            <consortium name="The Broad Institute Genome Sequencing Center for Infectious Disease"/>
            <person name="Wu L."/>
            <person name="Ma J."/>
        </authorList>
    </citation>
    <scope>NUCLEOTIDE SEQUENCE [LARGE SCALE GENOMIC DNA]</scope>
    <source>
        <strain evidence="2">KACC 12649</strain>
    </source>
</reference>
<evidence type="ECO:0000313" key="2">
    <source>
        <dbReference type="Proteomes" id="UP001596050"/>
    </source>
</evidence>
<name>A0ABW0L6B7_9BURK</name>
<organism evidence="1 2">
    <name type="scientific">Massilia niabensis</name>
    <dbReference type="NCBI Taxonomy" id="544910"/>
    <lineage>
        <taxon>Bacteria</taxon>
        <taxon>Pseudomonadati</taxon>
        <taxon>Pseudomonadota</taxon>
        <taxon>Betaproteobacteria</taxon>
        <taxon>Burkholderiales</taxon>
        <taxon>Oxalobacteraceae</taxon>
        <taxon>Telluria group</taxon>
        <taxon>Massilia</taxon>
    </lineage>
</organism>
<gene>
    <name evidence="1" type="ORF">ACFPN5_15660</name>
</gene>
<accession>A0ABW0L6B7</accession>
<dbReference type="Proteomes" id="UP001596050">
    <property type="component" value="Unassembled WGS sequence"/>
</dbReference>
<sequence length="92" mass="9369">MNPVPSGQSRKCRGISRLSNAESGQPLASAKRSDVCALAATHWIVIAGSNALVPAAWQSGAASESPAIEMLATVEAAFGIAYIDALPAAYAI</sequence>
<protein>
    <submittedName>
        <fullName evidence="1">Uncharacterized protein</fullName>
    </submittedName>
</protein>
<evidence type="ECO:0000313" key="1">
    <source>
        <dbReference type="EMBL" id="MFC5461249.1"/>
    </source>
</evidence>
<dbReference type="RefSeq" id="WP_379784688.1">
    <property type="nucleotide sequence ID" value="NZ_JBHSMU010000015.1"/>
</dbReference>
<comment type="caution">
    <text evidence="1">The sequence shown here is derived from an EMBL/GenBank/DDBJ whole genome shotgun (WGS) entry which is preliminary data.</text>
</comment>
<dbReference type="EMBL" id="JBHSMU010000015">
    <property type="protein sequence ID" value="MFC5461249.1"/>
    <property type="molecule type" value="Genomic_DNA"/>
</dbReference>